<comment type="subcellular location">
    <subcellularLocation>
        <location evidence="1">Secreted</location>
    </subcellularLocation>
</comment>
<evidence type="ECO:0000256" key="3">
    <source>
        <dbReference type="ARBA" id="ARBA00022729"/>
    </source>
</evidence>
<evidence type="ECO:0000256" key="1">
    <source>
        <dbReference type="ARBA" id="ARBA00004613"/>
    </source>
</evidence>
<keyword evidence="3" id="KW-0732">Signal</keyword>
<gene>
    <name evidence="5" type="ORF">OIU84_010391</name>
</gene>
<accession>A0AAD6JKW8</accession>
<reference evidence="5 6" key="1">
    <citation type="journal article" date="2023" name="Int. J. Mol. Sci.">
        <title>De Novo Assembly and Annotation of 11 Diverse Shrub Willow (Salix) Genomes Reveals Novel Gene Organization in Sex-Linked Regions.</title>
        <authorList>
            <person name="Hyden B."/>
            <person name="Feng K."/>
            <person name="Yates T.B."/>
            <person name="Jawdy S."/>
            <person name="Cereghino C."/>
            <person name="Smart L.B."/>
            <person name="Muchero W."/>
        </authorList>
    </citation>
    <scope>NUCLEOTIDE SEQUENCE [LARGE SCALE GENOMIC DNA]</scope>
    <source>
        <tissue evidence="5">Shoot tip</tissue>
    </source>
</reference>
<protein>
    <submittedName>
        <fullName evidence="5">Uncharacterized protein</fullName>
    </submittedName>
</protein>
<dbReference type="GO" id="GO:0005576">
    <property type="term" value="C:extracellular region"/>
    <property type="evidence" value="ECO:0007669"/>
    <property type="project" value="UniProtKB-SubCell"/>
</dbReference>
<dbReference type="InterPro" id="IPR045051">
    <property type="entry name" value="SBT"/>
</dbReference>
<name>A0AAD6JKW8_9ROSI</name>
<dbReference type="PANTHER" id="PTHR10795">
    <property type="entry name" value="PROPROTEIN CONVERTASE SUBTILISIN/KEXIN"/>
    <property type="match status" value="1"/>
</dbReference>
<evidence type="ECO:0000256" key="4">
    <source>
        <dbReference type="SAM" id="MobiDB-lite"/>
    </source>
</evidence>
<dbReference type="GO" id="GO:0004252">
    <property type="term" value="F:serine-type endopeptidase activity"/>
    <property type="evidence" value="ECO:0007669"/>
    <property type="project" value="InterPro"/>
</dbReference>
<dbReference type="Proteomes" id="UP001162972">
    <property type="component" value="Chromosome 6"/>
</dbReference>
<organism evidence="5 6">
    <name type="scientific">Salix udensis</name>
    <dbReference type="NCBI Taxonomy" id="889485"/>
    <lineage>
        <taxon>Eukaryota</taxon>
        <taxon>Viridiplantae</taxon>
        <taxon>Streptophyta</taxon>
        <taxon>Embryophyta</taxon>
        <taxon>Tracheophyta</taxon>
        <taxon>Spermatophyta</taxon>
        <taxon>Magnoliopsida</taxon>
        <taxon>eudicotyledons</taxon>
        <taxon>Gunneridae</taxon>
        <taxon>Pentapetalae</taxon>
        <taxon>rosids</taxon>
        <taxon>fabids</taxon>
        <taxon>Malpighiales</taxon>
        <taxon>Salicaceae</taxon>
        <taxon>Saliceae</taxon>
        <taxon>Salix</taxon>
    </lineage>
</organism>
<comment type="similarity">
    <text evidence="2">Belongs to the peptidase S8 family.</text>
</comment>
<comment type="caution">
    <text evidence="5">The sequence shown here is derived from an EMBL/GenBank/DDBJ whole genome shotgun (WGS) entry which is preliminary data.</text>
</comment>
<dbReference type="InterPro" id="IPR036852">
    <property type="entry name" value="Peptidase_S8/S53_dom_sf"/>
</dbReference>
<dbReference type="Gene3D" id="3.40.50.200">
    <property type="entry name" value="Peptidase S8/S53 domain"/>
    <property type="match status" value="1"/>
</dbReference>
<sequence length="83" mass="9285">MIGVVSVFPSRTLKLHTTRSWDYIGFPENIKRQSTVECDVIIDNTDSGMWPESESFSDKGFGPPPKNGKENVKVHGKNFTGNK</sequence>
<evidence type="ECO:0000313" key="6">
    <source>
        <dbReference type="Proteomes" id="UP001162972"/>
    </source>
</evidence>
<dbReference type="AlphaFoldDB" id="A0AAD6JKW8"/>
<dbReference type="GO" id="GO:0006508">
    <property type="term" value="P:proteolysis"/>
    <property type="evidence" value="ECO:0007669"/>
    <property type="project" value="InterPro"/>
</dbReference>
<feature type="region of interest" description="Disordered" evidence="4">
    <location>
        <begin position="47"/>
        <end position="83"/>
    </location>
</feature>
<keyword evidence="6" id="KW-1185">Reference proteome</keyword>
<proteinExistence type="inferred from homology"/>
<evidence type="ECO:0000256" key="2">
    <source>
        <dbReference type="ARBA" id="ARBA00011073"/>
    </source>
</evidence>
<evidence type="ECO:0000313" key="5">
    <source>
        <dbReference type="EMBL" id="KAJ6406865.1"/>
    </source>
</evidence>
<dbReference type="EMBL" id="JAPFFJ010000016">
    <property type="protein sequence ID" value="KAJ6406865.1"/>
    <property type="molecule type" value="Genomic_DNA"/>
</dbReference>